<reference evidence="2" key="1">
    <citation type="submission" date="2021-06" db="EMBL/GenBank/DDBJ databases">
        <authorList>
            <person name="Hodson N. C."/>
            <person name="Mongue J. A."/>
            <person name="Jaron S. K."/>
        </authorList>
    </citation>
    <scope>NUCLEOTIDE SEQUENCE</scope>
</reference>
<sequence length="30" mass="2866">MAGITLLTILAALAASTSGSGEKGAFETLA</sequence>
<organism evidence="2 3">
    <name type="scientific">Allacma fusca</name>
    <dbReference type="NCBI Taxonomy" id="39272"/>
    <lineage>
        <taxon>Eukaryota</taxon>
        <taxon>Metazoa</taxon>
        <taxon>Ecdysozoa</taxon>
        <taxon>Arthropoda</taxon>
        <taxon>Hexapoda</taxon>
        <taxon>Collembola</taxon>
        <taxon>Symphypleona</taxon>
        <taxon>Sminthuridae</taxon>
        <taxon>Allacma</taxon>
    </lineage>
</organism>
<evidence type="ECO:0000313" key="3">
    <source>
        <dbReference type="Proteomes" id="UP000708208"/>
    </source>
</evidence>
<keyword evidence="3" id="KW-1185">Reference proteome</keyword>
<evidence type="ECO:0000313" key="2">
    <source>
        <dbReference type="EMBL" id="CAG7814997.1"/>
    </source>
</evidence>
<protein>
    <submittedName>
        <fullName evidence="2">Uncharacterized protein</fullName>
    </submittedName>
</protein>
<name>A0A8J2KL67_9HEXA</name>
<accession>A0A8J2KL67</accession>
<feature type="chain" id="PRO_5035153154" evidence="1">
    <location>
        <begin position="20"/>
        <end position="30"/>
    </location>
</feature>
<feature type="non-terminal residue" evidence="2">
    <location>
        <position position="1"/>
    </location>
</feature>
<feature type="signal peptide" evidence="1">
    <location>
        <begin position="1"/>
        <end position="19"/>
    </location>
</feature>
<evidence type="ECO:0000256" key="1">
    <source>
        <dbReference type="SAM" id="SignalP"/>
    </source>
</evidence>
<keyword evidence="1" id="KW-0732">Signal</keyword>
<dbReference type="AlphaFoldDB" id="A0A8J2KL67"/>
<proteinExistence type="predicted"/>
<dbReference type="EMBL" id="CAJVCH010333195">
    <property type="protein sequence ID" value="CAG7814997.1"/>
    <property type="molecule type" value="Genomic_DNA"/>
</dbReference>
<dbReference type="Proteomes" id="UP000708208">
    <property type="component" value="Unassembled WGS sequence"/>
</dbReference>
<comment type="caution">
    <text evidence="2">The sequence shown here is derived from an EMBL/GenBank/DDBJ whole genome shotgun (WGS) entry which is preliminary data.</text>
</comment>
<gene>
    <name evidence="2" type="ORF">AFUS01_LOCUS25703</name>
</gene>